<sequence>MDACAVGNESRLCSCWAYGKLMDNILDEAERLLKVSWTNTARVIQNKHDVSIAS</sequence>
<protein>
    <submittedName>
        <fullName evidence="1">Uncharacterized protein</fullName>
    </submittedName>
</protein>
<organism evidence="1 2">
    <name type="scientific">Dreissena polymorpha</name>
    <name type="common">Zebra mussel</name>
    <name type="synonym">Mytilus polymorpha</name>
    <dbReference type="NCBI Taxonomy" id="45954"/>
    <lineage>
        <taxon>Eukaryota</taxon>
        <taxon>Metazoa</taxon>
        <taxon>Spiralia</taxon>
        <taxon>Lophotrochozoa</taxon>
        <taxon>Mollusca</taxon>
        <taxon>Bivalvia</taxon>
        <taxon>Autobranchia</taxon>
        <taxon>Heteroconchia</taxon>
        <taxon>Euheterodonta</taxon>
        <taxon>Imparidentia</taxon>
        <taxon>Neoheterodontei</taxon>
        <taxon>Myida</taxon>
        <taxon>Dreissenoidea</taxon>
        <taxon>Dreissenidae</taxon>
        <taxon>Dreissena</taxon>
    </lineage>
</organism>
<keyword evidence="2" id="KW-1185">Reference proteome</keyword>
<dbReference type="AlphaFoldDB" id="A0A9D3Y2W3"/>
<proteinExistence type="predicted"/>
<evidence type="ECO:0000313" key="2">
    <source>
        <dbReference type="Proteomes" id="UP000828390"/>
    </source>
</evidence>
<reference evidence="1" key="2">
    <citation type="submission" date="2020-11" db="EMBL/GenBank/DDBJ databases">
        <authorList>
            <person name="McCartney M.A."/>
            <person name="Auch B."/>
            <person name="Kono T."/>
            <person name="Mallez S."/>
            <person name="Becker A."/>
            <person name="Gohl D.M."/>
            <person name="Silverstein K.A.T."/>
            <person name="Koren S."/>
            <person name="Bechman K.B."/>
            <person name="Herman A."/>
            <person name="Abrahante J.E."/>
            <person name="Garbe J."/>
        </authorList>
    </citation>
    <scope>NUCLEOTIDE SEQUENCE</scope>
    <source>
        <strain evidence="1">Duluth1</strain>
        <tissue evidence="1">Whole animal</tissue>
    </source>
</reference>
<reference evidence="1" key="1">
    <citation type="journal article" date="2019" name="bioRxiv">
        <title>The Genome of the Zebra Mussel, Dreissena polymorpha: A Resource for Invasive Species Research.</title>
        <authorList>
            <person name="McCartney M.A."/>
            <person name="Auch B."/>
            <person name="Kono T."/>
            <person name="Mallez S."/>
            <person name="Zhang Y."/>
            <person name="Obille A."/>
            <person name="Becker A."/>
            <person name="Abrahante J.E."/>
            <person name="Garbe J."/>
            <person name="Badalamenti J.P."/>
            <person name="Herman A."/>
            <person name="Mangelson H."/>
            <person name="Liachko I."/>
            <person name="Sullivan S."/>
            <person name="Sone E.D."/>
            <person name="Koren S."/>
            <person name="Silverstein K.A.T."/>
            <person name="Beckman K.B."/>
            <person name="Gohl D.M."/>
        </authorList>
    </citation>
    <scope>NUCLEOTIDE SEQUENCE</scope>
    <source>
        <strain evidence="1">Duluth1</strain>
        <tissue evidence="1">Whole animal</tissue>
    </source>
</reference>
<name>A0A9D3Y2W3_DREPO</name>
<dbReference type="Proteomes" id="UP000828390">
    <property type="component" value="Unassembled WGS sequence"/>
</dbReference>
<accession>A0A9D3Y2W3</accession>
<evidence type="ECO:0000313" key="1">
    <source>
        <dbReference type="EMBL" id="KAH3692713.1"/>
    </source>
</evidence>
<dbReference type="EMBL" id="JAIWYP010000020">
    <property type="protein sequence ID" value="KAH3692713.1"/>
    <property type="molecule type" value="Genomic_DNA"/>
</dbReference>
<comment type="caution">
    <text evidence="1">The sequence shown here is derived from an EMBL/GenBank/DDBJ whole genome shotgun (WGS) entry which is preliminary data.</text>
</comment>
<gene>
    <name evidence="1" type="ORF">DPMN_193867</name>
</gene>